<name>A0A1H9P8V8_9BACI</name>
<organism evidence="20 21">
    <name type="scientific">Salisediminibacterium halotolerans</name>
    <dbReference type="NCBI Taxonomy" id="517425"/>
    <lineage>
        <taxon>Bacteria</taxon>
        <taxon>Bacillati</taxon>
        <taxon>Bacillota</taxon>
        <taxon>Bacilli</taxon>
        <taxon>Bacillales</taxon>
        <taxon>Bacillaceae</taxon>
        <taxon>Salisediminibacterium</taxon>
    </lineage>
</organism>
<feature type="binding site" evidence="17">
    <location>
        <position position="203"/>
    </location>
    <ligand>
        <name>substrate</name>
    </ligand>
</feature>
<feature type="binding site" evidence="17">
    <location>
        <begin position="290"/>
        <end position="296"/>
    </location>
    <ligand>
        <name>NADP(+)</name>
        <dbReference type="ChEBI" id="CHEBI:58349"/>
    </ligand>
</feature>
<feature type="domain" description="CMP/dCMP-type deaminase" evidence="19">
    <location>
        <begin position="1"/>
        <end position="122"/>
    </location>
</feature>
<dbReference type="InterPro" id="IPR011549">
    <property type="entry name" value="RibD_C"/>
</dbReference>
<sequence length="365" mass="39705">MDEEYMKLAIELARNTKGQTSPNPLVGCVIVNNGDIVGMAAHLKAGELHAERLALQMAGDKAYGADAYVTLEPCAHHGRTPPCADALIDAGIKRVVIASDDPNPKVSGRGYDRLYDAGIKVERGCLKEEADTLNEIFFHYIKTKKPYVTMKLASSIDGKIATTSGESQWITGEEAREDGHRLRKEHDAILVGVNTVIADDPSLTTRLPGGGKHPVRIILDRHLRTPLNAKVLNDKKASTWIVTSMAEDSAGALLLKEKGAKILSLDPTDVGEVLERLAEKDVTSLLVEGGGMINDSFLRAGLFNQVVHYLAPILLGGKDAKSSFSGEGIHHLPNAEKLTLTKQYTLGSDIKFIYKRGMSNVYRDR</sequence>
<evidence type="ECO:0000256" key="5">
    <source>
        <dbReference type="ARBA" id="ARBA00007417"/>
    </source>
</evidence>
<dbReference type="GO" id="GO:0008703">
    <property type="term" value="F:5-amino-6-(5-phosphoribosylamino)uracil reductase activity"/>
    <property type="evidence" value="ECO:0007669"/>
    <property type="project" value="UniProtKB-EC"/>
</dbReference>
<feature type="binding site" evidence="17">
    <location>
        <position position="195"/>
    </location>
    <ligand>
        <name>NADP(+)</name>
        <dbReference type="ChEBI" id="CHEBI:58349"/>
    </ligand>
</feature>
<evidence type="ECO:0000256" key="1">
    <source>
        <dbReference type="ARBA" id="ARBA00002151"/>
    </source>
</evidence>
<feature type="binding site" evidence="17">
    <location>
        <position position="206"/>
    </location>
    <ligand>
        <name>substrate</name>
    </ligand>
</feature>
<dbReference type="SUPFAM" id="SSF53597">
    <property type="entry name" value="Dihydrofolate reductase-like"/>
    <property type="match status" value="1"/>
</dbReference>
<dbReference type="FunFam" id="3.40.140.10:FF:000025">
    <property type="entry name" value="Riboflavin biosynthesis protein RibD"/>
    <property type="match status" value="1"/>
</dbReference>
<dbReference type="NCBIfam" id="TIGR00227">
    <property type="entry name" value="ribD_Cterm"/>
    <property type="match status" value="1"/>
</dbReference>
<dbReference type="Gene3D" id="3.40.140.10">
    <property type="entry name" value="Cytidine Deaminase, domain 2"/>
    <property type="match status" value="1"/>
</dbReference>
<dbReference type="AlphaFoldDB" id="A0A1H9P8V8"/>
<comment type="catalytic activity">
    <reaction evidence="14 15">
        <text>2,5-diamino-6-hydroxy-4-(5-phosphoribosylamino)-pyrimidine + H2O + H(+) = 5-amino-6-(5-phospho-D-ribosylamino)uracil + NH4(+)</text>
        <dbReference type="Rhea" id="RHEA:21868"/>
        <dbReference type="ChEBI" id="CHEBI:15377"/>
        <dbReference type="ChEBI" id="CHEBI:15378"/>
        <dbReference type="ChEBI" id="CHEBI:28938"/>
        <dbReference type="ChEBI" id="CHEBI:58453"/>
        <dbReference type="ChEBI" id="CHEBI:58614"/>
        <dbReference type="EC" id="3.5.4.26"/>
    </reaction>
</comment>
<dbReference type="PANTHER" id="PTHR38011:SF7">
    <property type="entry name" value="2,5-DIAMINO-6-RIBOSYLAMINO-4(3H)-PYRIMIDINONE 5'-PHOSPHATE REDUCTASE"/>
    <property type="match status" value="1"/>
</dbReference>
<comment type="pathway">
    <text evidence="3 15">Cofactor biosynthesis; riboflavin biosynthesis; 5-amino-6-(D-ribitylamino)uracil from GTP: step 3/4.</text>
</comment>
<comment type="function">
    <text evidence="1 15">Converts 2,5-diamino-6-(ribosylamino)-4(3h)-pyrimidinone 5'-phosphate into 5-amino-6-(ribosylamino)-2,4(1h,3h)-pyrimidinedione 5'-phosphate.</text>
</comment>
<dbReference type="Pfam" id="PF00383">
    <property type="entry name" value="dCMP_cyt_deam_1"/>
    <property type="match status" value="1"/>
</dbReference>
<keyword evidence="12" id="KW-0511">Multifunctional enzyme</keyword>
<dbReference type="EC" id="3.5.4.26" evidence="15"/>
<comment type="similarity">
    <text evidence="4 15">In the N-terminal section; belongs to the cytidine and deoxycytidylate deaminase family.</text>
</comment>
<dbReference type="GO" id="GO:0008835">
    <property type="term" value="F:diaminohydroxyphosphoribosylaminopyrimidine deaminase activity"/>
    <property type="evidence" value="ECO:0007669"/>
    <property type="project" value="UniProtKB-EC"/>
</dbReference>
<feature type="binding site" evidence="17">
    <location>
        <position position="183"/>
    </location>
    <ligand>
        <name>substrate</name>
    </ligand>
</feature>
<dbReference type="EMBL" id="FOGV01000001">
    <property type="protein sequence ID" value="SER44630.1"/>
    <property type="molecule type" value="Genomic_DNA"/>
</dbReference>
<dbReference type="GO" id="GO:0008270">
    <property type="term" value="F:zinc ion binding"/>
    <property type="evidence" value="ECO:0007669"/>
    <property type="project" value="InterPro"/>
</dbReference>
<protein>
    <recommendedName>
        <fullName evidence="15">Riboflavin biosynthesis protein RibD</fullName>
    </recommendedName>
    <domain>
        <recommendedName>
            <fullName evidence="15">Diaminohydroxyphosphoribosylaminopyrimidine deaminase</fullName>
            <shortName evidence="15">DRAP deaminase</shortName>
            <ecNumber evidence="15">3.5.4.26</ecNumber>
        </recommendedName>
        <alternativeName>
            <fullName evidence="15">Riboflavin-specific deaminase</fullName>
        </alternativeName>
    </domain>
    <domain>
        <recommendedName>
            <fullName evidence="15">5-amino-6-(5-phosphoribosylamino)uracil reductase</fullName>
            <ecNumber evidence="15">1.1.1.193</ecNumber>
        </recommendedName>
        <alternativeName>
            <fullName evidence="15">HTP reductase</fullName>
        </alternativeName>
    </domain>
</protein>
<comment type="pathway">
    <text evidence="2 15">Cofactor biosynthesis; riboflavin biosynthesis; 5-amino-6-(D-ribitylamino)uracil from GTP: step 2/4.</text>
</comment>
<keyword evidence="21" id="KW-1185">Reference proteome</keyword>
<dbReference type="Gene3D" id="3.40.430.10">
    <property type="entry name" value="Dihydrofolate Reductase, subunit A"/>
    <property type="match status" value="1"/>
</dbReference>
<dbReference type="PANTHER" id="PTHR38011">
    <property type="entry name" value="DIHYDROFOLATE REDUCTASE FAMILY PROTEIN (AFU_ORTHOLOGUE AFUA_8G06820)"/>
    <property type="match status" value="1"/>
</dbReference>
<feature type="binding site" evidence="18">
    <location>
        <position position="74"/>
    </location>
    <ligand>
        <name>Zn(2+)</name>
        <dbReference type="ChEBI" id="CHEBI:29105"/>
        <note>catalytic</note>
    </ligand>
</feature>
<dbReference type="Pfam" id="PF01872">
    <property type="entry name" value="RibD_C"/>
    <property type="match status" value="1"/>
</dbReference>
<dbReference type="InterPro" id="IPR016193">
    <property type="entry name" value="Cytidine_deaminase-like"/>
</dbReference>
<evidence type="ECO:0000256" key="14">
    <source>
        <dbReference type="ARBA" id="ARBA00049886"/>
    </source>
</evidence>
<dbReference type="InterPro" id="IPR004794">
    <property type="entry name" value="Eubact_RibD"/>
</dbReference>
<feature type="binding site" evidence="18">
    <location>
        <position position="49"/>
    </location>
    <ligand>
        <name>Zn(2+)</name>
        <dbReference type="ChEBI" id="CHEBI:29105"/>
        <note>catalytic</note>
    </ligand>
</feature>
<evidence type="ECO:0000256" key="18">
    <source>
        <dbReference type="PIRSR" id="PIRSR006769-3"/>
    </source>
</evidence>
<feature type="binding site" evidence="17">
    <location>
        <position position="169"/>
    </location>
    <ligand>
        <name>NADP(+)</name>
        <dbReference type="ChEBI" id="CHEBI:58349"/>
    </ligand>
</feature>
<keyword evidence="6 15" id="KW-0686">Riboflavin biosynthesis</keyword>
<dbReference type="SUPFAM" id="SSF53927">
    <property type="entry name" value="Cytidine deaminase-like"/>
    <property type="match status" value="1"/>
</dbReference>
<dbReference type="GO" id="GO:0009231">
    <property type="term" value="P:riboflavin biosynthetic process"/>
    <property type="evidence" value="ECO:0007669"/>
    <property type="project" value="UniProtKB-UniPathway"/>
</dbReference>
<evidence type="ECO:0000256" key="16">
    <source>
        <dbReference type="PIRSR" id="PIRSR006769-1"/>
    </source>
</evidence>
<feature type="active site" description="Proton donor" evidence="16">
    <location>
        <position position="51"/>
    </location>
</feature>
<dbReference type="PROSITE" id="PS51747">
    <property type="entry name" value="CYT_DCMP_DEAMINASES_2"/>
    <property type="match status" value="1"/>
</dbReference>
<feature type="binding site" evidence="17">
    <location>
        <position position="288"/>
    </location>
    <ligand>
        <name>substrate</name>
    </ligand>
</feature>
<evidence type="ECO:0000256" key="2">
    <source>
        <dbReference type="ARBA" id="ARBA00004882"/>
    </source>
</evidence>
<dbReference type="GO" id="GO:0050661">
    <property type="term" value="F:NADP binding"/>
    <property type="evidence" value="ECO:0007669"/>
    <property type="project" value="InterPro"/>
</dbReference>
<keyword evidence="11 15" id="KW-0560">Oxidoreductase</keyword>
<evidence type="ECO:0000313" key="20">
    <source>
        <dbReference type="EMBL" id="SER44630.1"/>
    </source>
</evidence>
<dbReference type="UniPathway" id="UPA00275">
    <property type="reaction ID" value="UER00401"/>
</dbReference>
<accession>A0A1H9P8V8</accession>
<keyword evidence="8 15" id="KW-0378">Hydrolase</keyword>
<dbReference type="InterPro" id="IPR050765">
    <property type="entry name" value="Riboflavin_Biosynth_HTPR"/>
</dbReference>
<dbReference type="CDD" id="cd01284">
    <property type="entry name" value="Riboflavin_deaminase-reductase"/>
    <property type="match status" value="1"/>
</dbReference>
<feature type="binding site" evidence="17">
    <location>
        <position position="199"/>
    </location>
    <ligand>
        <name>NADP(+)</name>
        <dbReference type="ChEBI" id="CHEBI:58349"/>
    </ligand>
</feature>
<comment type="catalytic activity">
    <reaction evidence="13 15">
        <text>5-amino-6-(5-phospho-D-ribitylamino)uracil + NADP(+) = 5-amino-6-(5-phospho-D-ribosylamino)uracil + NADPH + H(+)</text>
        <dbReference type="Rhea" id="RHEA:17845"/>
        <dbReference type="ChEBI" id="CHEBI:15378"/>
        <dbReference type="ChEBI" id="CHEBI:57783"/>
        <dbReference type="ChEBI" id="CHEBI:58349"/>
        <dbReference type="ChEBI" id="CHEBI:58421"/>
        <dbReference type="ChEBI" id="CHEBI:58453"/>
        <dbReference type="EC" id="1.1.1.193"/>
    </reaction>
</comment>
<evidence type="ECO:0000256" key="6">
    <source>
        <dbReference type="ARBA" id="ARBA00022619"/>
    </source>
</evidence>
<keyword evidence="7 15" id="KW-0479">Metal-binding</keyword>
<proteinExistence type="inferred from homology"/>
<evidence type="ECO:0000256" key="3">
    <source>
        <dbReference type="ARBA" id="ARBA00004910"/>
    </source>
</evidence>
<gene>
    <name evidence="20" type="ORF">SAMN05444126_101123</name>
</gene>
<comment type="similarity">
    <text evidence="5 15">In the C-terminal section; belongs to the HTP reductase family.</text>
</comment>
<evidence type="ECO:0000256" key="11">
    <source>
        <dbReference type="ARBA" id="ARBA00023002"/>
    </source>
</evidence>
<evidence type="ECO:0000256" key="4">
    <source>
        <dbReference type="ARBA" id="ARBA00005259"/>
    </source>
</evidence>
<evidence type="ECO:0000256" key="8">
    <source>
        <dbReference type="ARBA" id="ARBA00022801"/>
    </source>
</evidence>
<dbReference type="InterPro" id="IPR016192">
    <property type="entry name" value="APOBEC/CMP_deaminase_Zn-bd"/>
</dbReference>
<evidence type="ECO:0000256" key="7">
    <source>
        <dbReference type="ARBA" id="ARBA00022723"/>
    </source>
</evidence>
<evidence type="ECO:0000256" key="13">
    <source>
        <dbReference type="ARBA" id="ARBA00049861"/>
    </source>
</evidence>
<feature type="binding site" evidence="17">
    <location>
        <position position="153"/>
    </location>
    <ligand>
        <name>NADP(+)</name>
        <dbReference type="ChEBI" id="CHEBI:58349"/>
    </ligand>
</feature>
<evidence type="ECO:0000259" key="19">
    <source>
        <dbReference type="PROSITE" id="PS51747"/>
    </source>
</evidence>
<dbReference type="PIRSF" id="PIRSF006769">
    <property type="entry name" value="RibD"/>
    <property type="match status" value="1"/>
</dbReference>
<dbReference type="Proteomes" id="UP000199318">
    <property type="component" value="Unassembled WGS sequence"/>
</dbReference>
<evidence type="ECO:0000256" key="15">
    <source>
        <dbReference type="PIRNR" id="PIRNR006769"/>
    </source>
</evidence>
<dbReference type="InterPro" id="IPR002734">
    <property type="entry name" value="RibDG_C"/>
</dbReference>
<dbReference type="STRING" id="1464123.SAMN05444126_101123"/>
<keyword evidence="10 15" id="KW-0521">NADP</keyword>
<dbReference type="InterPro" id="IPR024072">
    <property type="entry name" value="DHFR-like_dom_sf"/>
</dbReference>
<dbReference type="PROSITE" id="PS00903">
    <property type="entry name" value="CYT_DCMP_DEAMINASES_1"/>
    <property type="match status" value="1"/>
</dbReference>
<dbReference type="NCBIfam" id="TIGR00326">
    <property type="entry name" value="eubact_ribD"/>
    <property type="match status" value="1"/>
</dbReference>
<keyword evidence="9 15" id="KW-0862">Zinc</keyword>
<evidence type="ECO:0000256" key="10">
    <source>
        <dbReference type="ARBA" id="ARBA00022857"/>
    </source>
</evidence>
<dbReference type="InterPro" id="IPR002125">
    <property type="entry name" value="CMP_dCMP_dom"/>
</dbReference>
<reference evidence="21" key="1">
    <citation type="submission" date="2016-10" db="EMBL/GenBank/DDBJ databases">
        <authorList>
            <person name="de Groot N.N."/>
        </authorList>
    </citation>
    <scope>NUCLEOTIDE SEQUENCE [LARGE SCALE GENOMIC DNA]</scope>
    <source>
        <strain evidence="21">10nlg</strain>
    </source>
</reference>
<comment type="cofactor">
    <cofactor evidence="15 18">
        <name>Zn(2+)</name>
        <dbReference type="ChEBI" id="CHEBI:29105"/>
    </cofactor>
    <text evidence="15 18">Binds 1 zinc ion.</text>
</comment>
<evidence type="ECO:0000256" key="9">
    <source>
        <dbReference type="ARBA" id="ARBA00022833"/>
    </source>
</evidence>
<evidence type="ECO:0000313" key="21">
    <source>
        <dbReference type="Proteomes" id="UP000199318"/>
    </source>
</evidence>
<evidence type="ECO:0000256" key="12">
    <source>
        <dbReference type="ARBA" id="ARBA00023268"/>
    </source>
</evidence>
<evidence type="ECO:0000256" key="17">
    <source>
        <dbReference type="PIRSR" id="PIRSR006769-2"/>
    </source>
</evidence>
<dbReference type="EC" id="1.1.1.193" evidence="15"/>
<comment type="caution">
    <text evidence="20">The sequence shown here is derived from an EMBL/GenBank/DDBJ whole genome shotgun (WGS) entry which is preliminary data.</text>
</comment>
<feature type="binding site" evidence="18">
    <location>
        <position position="83"/>
    </location>
    <ligand>
        <name>Zn(2+)</name>
        <dbReference type="ChEBI" id="CHEBI:29105"/>
        <note>catalytic</note>
    </ligand>
</feature>
<feature type="binding site" evidence="17">
    <location>
        <position position="167"/>
    </location>
    <ligand>
        <name>substrate</name>
    </ligand>
</feature>